<dbReference type="AlphaFoldDB" id="A0A365L5R6"/>
<feature type="transmembrane region" description="Helical" evidence="6">
    <location>
        <begin position="83"/>
        <end position="105"/>
    </location>
</feature>
<feature type="transmembrane region" description="Helical" evidence="6">
    <location>
        <begin position="227"/>
        <end position="248"/>
    </location>
</feature>
<gene>
    <name evidence="7" type="ORF">DP120_00170</name>
</gene>
<feature type="transmembrane region" description="Helical" evidence="6">
    <location>
        <begin position="184"/>
        <end position="206"/>
    </location>
</feature>
<feature type="transmembrane region" description="Helical" evidence="6">
    <location>
        <begin position="477"/>
        <end position="497"/>
    </location>
</feature>
<dbReference type="CDD" id="cd13124">
    <property type="entry name" value="MATE_SpoVB_like"/>
    <property type="match status" value="1"/>
</dbReference>
<evidence type="ECO:0000313" key="7">
    <source>
        <dbReference type="EMBL" id="RAZ80743.1"/>
    </source>
</evidence>
<feature type="transmembrane region" description="Helical" evidence="6">
    <location>
        <begin position="159"/>
        <end position="178"/>
    </location>
</feature>
<comment type="caution">
    <text evidence="7">The sequence shown here is derived from an EMBL/GenBank/DDBJ whole genome shotgun (WGS) entry which is preliminary data.</text>
</comment>
<dbReference type="GO" id="GO:0005886">
    <property type="term" value="C:plasma membrane"/>
    <property type="evidence" value="ECO:0007669"/>
    <property type="project" value="UniProtKB-SubCell"/>
</dbReference>
<name>A0A365L5R6_9BACL</name>
<protein>
    <submittedName>
        <fullName evidence="7">Polysaccharide biosynthesis protein</fullName>
    </submittedName>
</protein>
<feature type="transmembrane region" description="Helical" evidence="6">
    <location>
        <begin position="39"/>
        <end position="62"/>
    </location>
</feature>
<feature type="transmembrane region" description="Helical" evidence="6">
    <location>
        <begin position="276"/>
        <end position="300"/>
    </location>
</feature>
<evidence type="ECO:0000313" key="8">
    <source>
        <dbReference type="Proteomes" id="UP000251002"/>
    </source>
</evidence>
<evidence type="ECO:0000256" key="2">
    <source>
        <dbReference type="ARBA" id="ARBA00022475"/>
    </source>
</evidence>
<dbReference type="PANTHER" id="PTHR30250">
    <property type="entry name" value="PST FAMILY PREDICTED COLANIC ACID TRANSPORTER"/>
    <property type="match status" value="1"/>
</dbReference>
<organism evidence="7 8">
    <name type="scientific">Planococcus halotolerans</name>
    <dbReference type="NCBI Taxonomy" id="2233542"/>
    <lineage>
        <taxon>Bacteria</taxon>
        <taxon>Bacillati</taxon>
        <taxon>Bacillota</taxon>
        <taxon>Bacilli</taxon>
        <taxon>Bacillales</taxon>
        <taxon>Caryophanaceae</taxon>
        <taxon>Planococcus</taxon>
    </lineage>
</organism>
<keyword evidence="3 6" id="KW-0812">Transmembrane</keyword>
<dbReference type="Proteomes" id="UP000251002">
    <property type="component" value="Unassembled WGS sequence"/>
</dbReference>
<dbReference type="InterPro" id="IPR024923">
    <property type="entry name" value="PG_synth_SpoVB"/>
</dbReference>
<evidence type="ECO:0000256" key="3">
    <source>
        <dbReference type="ARBA" id="ARBA00022692"/>
    </source>
</evidence>
<evidence type="ECO:0000256" key="5">
    <source>
        <dbReference type="ARBA" id="ARBA00023136"/>
    </source>
</evidence>
<dbReference type="PANTHER" id="PTHR30250:SF29">
    <property type="entry name" value="POLYSACCHARIDE BIOSYNTHESIS PROTEIN C-TERMINAL DOMAIN-CONTAINING PROTEIN"/>
    <property type="match status" value="1"/>
</dbReference>
<feature type="transmembrane region" description="Helical" evidence="6">
    <location>
        <begin position="413"/>
        <end position="432"/>
    </location>
</feature>
<keyword evidence="2" id="KW-1003">Cell membrane</keyword>
<feature type="transmembrane region" description="Helical" evidence="6">
    <location>
        <begin position="321"/>
        <end position="343"/>
    </location>
</feature>
<proteinExistence type="predicted"/>
<dbReference type="Pfam" id="PF01943">
    <property type="entry name" value="Polysacc_synt"/>
    <property type="match status" value="1"/>
</dbReference>
<keyword evidence="8" id="KW-1185">Reference proteome</keyword>
<feature type="transmembrane region" description="Helical" evidence="6">
    <location>
        <begin position="117"/>
        <end position="138"/>
    </location>
</feature>
<feature type="transmembrane region" description="Helical" evidence="6">
    <location>
        <begin position="355"/>
        <end position="373"/>
    </location>
</feature>
<keyword evidence="5 6" id="KW-0472">Membrane</keyword>
<dbReference type="InterPro" id="IPR050833">
    <property type="entry name" value="Poly_Biosynth_Transport"/>
</dbReference>
<evidence type="ECO:0000256" key="4">
    <source>
        <dbReference type="ARBA" id="ARBA00022989"/>
    </source>
</evidence>
<reference evidence="7 8" key="1">
    <citation type="submission" date="2018-06" db="EMBL/GenBank/DDBJ databases">
        <title>The draft genome sequences of strains SCU63 and S1.</title>
        <authorList>
            <person name="Gan L."/>
        </authorList>
    </citation>
    <scope>NUCLEOTIDE SEQUENCE [LARGE SCALE GENOMIC DNA]</scope>
    <source>
        <strain evidence="7 8">SCU63</strain>
    </source>
</reference>
<dbReference type="PIRSF" id="PIRSF038958">
    <property type="entry name" value="PG_synth_SpoVB"/>
    <property type="match status" value="1"/>
</dbReference>
<feature type="transmembrane region" description="Helical" evidence="6">
    <location>
        <begin position="444"/>
        <end position="465"/>
    </location>
</feature>
<accession>A0A365L5R6</accession>
<dbReference type="EMBL" id="QLZR01000001">
    <property type="protein sequence ID" value="RAZ80743.1"/>
    <property type="molecule type" value="Genomic_DNA"/>
</dbReference>
<comment type="subcellular location">
    <subcellularLocation>
        <location evidence="1">Cell membrane</location>
        <topology evidence="1">Multi-pass membrane protein</topology>
    </subcellularLocation>
</comment>
<sequence length="517" mass="55417">MKSTLLKSTIILSAAALLSKILGSLFRIPLQNIAGDEVLGIFTLVYPVYMVALILSVAGIPIAISKLIAESRTRGDEQEVKDIFMTSGILAAAFGLGSFLLLYLFSYQIAEILGGSSTRPALIIVSATLLIAPYMAVYRGYFQGHENMTPTAVSQVIEQFIRVGLILLIAAYLVQNFYSDSEVAGGIMIGSIFGALASLIYLRILYTRSEVRVKKSLPYNFSHFKKTAGRILTISIPIAFGAITMALLNLVDSITIPSALKAYENTSDNVNYLYGIYGRGLAIVQIVTVFASSVILPLIPNISAKLAQNDSLGTQKVIEKTFFLTYLLTVPAAIGLFALTYPINLGLFTDLAGSSVLAIISLSSLFTSLTILSTGVLQGINKARLAAWIIVAGVGVKLVLNIVLVKGFGLDGAAISTALVYLLLFVTNLYFIQKHAKFVSFNKRTVVIICASLMMGAVIGIPTLFIDFELASRGFALLYLTAAIAIGAAVYAVLLFAGKAVDKELLSGLPLVNKIFK</sequence>
<evidence type="ECO:0000256" key="6">
    <source>
        <dbReference type="SAM" id="Phobius"/>
    </source>
</evidence>
<dbReference type="RefSeq" id="WP_112221174.1">
    <property type="nucleotide sequence ID" value="NZ_CP196859.1"/>
</dbReference>
<evidence type="ECO:0000256" key="1">
    <source>
        <dbReference type="ARBA" id="ARBA00004651"/>
    </source>
</evidence>
<keyword evidence="4 6" id="KW-1133">Transmembrane helix</keyword>
<dbReference type="InterPro" id="IPR002797">
    <property type="entry name" value="Polysacc_synth"/>
</dbReference>
<feature type="transmembrane region" description="Helical" evidence="6">
    <location>
        <begin position="385"/>
        <end position="407"/>
    </location>
</feature>